<feature type="transmembrane region" description="Helical" evidence="2">
    <location>
        <begin position="1078"/>
        <end position="1100"/>
    </location>
</feature>
<sequence>MFYLTVLTLVSLFVGANVIDWIGHDHAKGHIIVTSFSVRRNWSRLTEQPKSELYRNFGYIDGIRVYASVFLIIMHCAMYSGVFPVANPEYSEQLYSRLRKLCLPLLALAYIPTFIFYHYEIPRSSWMTILHNFLYRNVGVAALCVCFIECFRNPPGQIRAHLSSVAMTSLGKLSYNVYVLHIPVIRLILNMFSPSFKLSLIVPPLYSYDDYERCRQGDHSGTYCFVKVVYEEDHDPFDTPRIVTGFRRNLLDWGICVADCERELTGLSVTNRERLYQPMFPINFTYILPPNLWKEYLDPFKTRYGEMINICVNNRLERKYIFDRKAYSEIEYCTSKDELGVSAQAPDWLMFAFYTTVLTLLGLLMGANVLDSMSRSKFKDHIIVSSFSVRRNWHRLTEQPKGALYQEFGYIDGLRVLTCVIVLDIHCLLAGGIVPMQNTEYAERLLESGFLIDYITTSIVAIQIFFVIGGLLLTVTVMDDLGGNSHFERGYFKTRILNRLIRIIPVYFFFLLISVVGDDFPGVQVGAVGYKSLIQERAICRKKWWTNVLFIDNLPVFGDEHCSSQGWYLAADLQLFLATLVLLAVICKYPKRADIVLWISGVVGIAIPAAIVYFLGLESSLPVKLSDVQFMFMNQPWHKFVYMPGYSNWDSYMAGVVVGYLYHQHKHNKLNLDDSWLYKMAKKARLPLLALAYLPTFIFYRYEVPRSSWLTTTHAILYRNAGVIAVSITFIECFRNPPGRVRKFLTSSPMISLGKLSYSVYVLHVPVTRLVLNWFPPMIELSLRDGLWMLPSLAVVSYLAAVVVYICIELPASLVLKHYILGLNEYDDYDQCMNDLPGGRVATFCMVRVVIKPDSGSYTWQLIEDFSSDRKRHFNHALLDRGICLEHCKQLVRGISNETRQTLKVEKFDFDFPYIFDVSVFKDTPKDRERYQDLVDICINYRLNQTYQLTAYTEIEVCDKKQAFFTSFSVLRNWLRLLSRSQSPIHKLLRPLQAARFITMYHVIMGHAVLIATSGPNQNPFMSEKLYHNISAMILTGGTQVVQIFITMSGFLVAYHVLLHIRLTQKKIGLLFLLKAIVLRYIRLTPMYAFMVLLHATWLIKLQDGPMWKRSVETERTFCRRNWWTNLLYVNNFVNPDQPVTKLWAQRFVLWFDKNYLTSYIPFQVNTGNYLIGMIAAFILLHLQKNNIDPTEKKWFRIFWPFAFPLAIGSLLLHYIFYVNDFETPSLWMSIFYPTMKYFWGVCFVWFGLGIVYGKGAVFKRFFNSQIFEPLGRLTYAAFLSHTFVMRLLFLYIRGTKHSNTLGMTGMVLTSVVLSYIMALFLCLAMELPVSALQKLIIGKQDLDVVKQPSPGTTEISEYYRMPKTYEYDDYDQCLNDVPVGQVAAYCLVRVVVKPDDESDRWHWIKEFSSDQKRHMNHALLDRGICIEHCKKLARGLSNETRQALKVEKFDFDFPYIFDVSVFKDTPKDRERYADLVETCINYKLNQTYQLTAYTEIEVCDKNEEPFEVDSLDLSFLVILALLILLMVASTLYDKRINYKRSDDHYREELTSKKKAFFASFSILRNWYRLTSRSQGNVHKMFRPLQAVRFITTVMVIMGHAVLIAGITPNSNTFWIETLYHNIAVMILTGGTQVVQIFLTMSGFLVAYHVLVHPGFAKKGLGLLFLVKAIVLRYIRLTPMYAFVVLLHATWLIKLQDGPMWKRGVETERSFCRRNWWTNLLYVNNFVNADQPCVQQTWYLGCDYQLYCAGILLVIVISWFRKRAVLILMLAAIGAFILTAVHIYMHELEGVFVIIPEAQRFVLWFDKRYHNSYIPFEVNTGNYLIGIIAAYLLIHIRNNNIDPMKKAWFRILWPFVLPLAIASLLLHYIFYVNDFETPSVWMSIFYPAMKYSWGICLVWFAYGVLYGNAPVLKRFLNHRIFEPLGRLAYATFLSHTFIMRLLFLNTRSPQHSNILGMTGMVFSSVVLSYSMATFLCLSMELPVSALQKLLFGKQDVEAAPKKPEAPQVASNGEAQPNGDSKSENTA</sequence>
<feature type="transmembrane region" description="Helical" evidence="2">
    <location>
        <begin position="1924"/>
        <end position="1943"/>
    </location>
</feature>
<feature type="transmembrane region" description="Helical" evidence="2">
    <location>
        <begin position="1305"/>
        <end position="1325"/>
    </location>
</feature>
<feature type="transmembrane region" description="Helical" evidence="2">
    <location>
        <begin position="1820"/>
        <end position="1836"/>
    </location>
</feature>
<feature type="transmembrane region" description="Helical" evidence="2">
    <location>
        <begin position="1274"/>
        <end position="1293"/>
    </location>
</feature>
<dbReference type="PANTHER" id="PTHR11161:SF22">
    <property type="entry name" value="ACYLTRANSFERASE 3 DOMAIN-CONTAINING PROTEIN-RELATED"/>
    <property type="match status" value="1"/>
</dbReference>
<feature type="transmembrane region" description="Helical" evidence="2">
    <location>
        <begin position="717"/>
        <end position="735"/>
    </location>
</feature>
<comment type="caution">
    <text evidence="5">The sequence shown here is derived from an EMBL/GenBank/DDBJ whole genome shotgun (WGS) entry which is preliminary data.</text>
</comment>
<keyword evidence="6" id="KW-1185">Reference proteome</keyword>
<feature type="transmembrane region" description="Helical" evidence="2">
    <location>
        <begin position="1674"/>
        <end position="1693"/>
    </location>
</feature>
<feature type="transmembrane region" description="Helical" evidence="2">
    <location>
        <begin position="646"/>
        <end position="663"/>
    </location>
</feature>
<feature type="transmembrane region" description="Helical" evidence="2">
    <location>
        <begin position="1160"/>
        <end position="1183"/>
    </location>
</feature>
<feature type="transmembrane region" description="Helical" evidence="2">
    <location>
        <begin position="63"/>
        <end position="86"/>
    </location>
</feature>
<feature type="transmembrane region" description="Helical" evidence="2">
    <location>
        <begin position="1891"/>
        <end position="1912"/>
    </location>
</feature>
<feature type="domain" description="Acyltransferase 3" evidence="4">
    <location>
        <begin position="1586"/>
        <end position="1971"/>
    </location>
</feature>
<feature type="transmembrane region" description="Helical" evidence="2">
    <location>
        <begin position="414"/>
        <end position="434"/>
    </location>
</feature>
<proteinExistence type="predicted"/>
<keyword evidence="3" id="KW-0732">Signal</keyword>
<dbReference type="InterPro" id="IPR002656">
    <property type="entry name" value="Acyl_transf_3_dom"/>
</dbReference>
<feature type="domain" description="Acyltransferase 3" evidence="4">
    <location>
        <begin position="409"/>
        <end position="805"/>
    </location>
</feature>
<feature type="transmembrane region" description="Helical" evidence="2">
    <location>
        <begin position="994"/>
        <end position="1012"/>
    </location>
</feature>
<feature type="transmembrane region" description="Helical" evidence="2">
    <location>
        <begin position="1744"/>
        <end position="1760"/>
    </location>
</feature>
<feature type="transmembrane region" description="Helical" evidence="2">
    <location>
        <begin position="567"/>
        <end position="586"/>
    </location>
</feature>
<feature type="chain" id="PRO_5044795943" description="Acyltransferase 3 domain-containing protein" evidence="3">
    <location>
        <begin position="17"/>
        <end position="2026"/>
    </location>
</feature>
<keyword evidence="2" id="KW-0812">Transmembrane</keyword>
<feature type="transmembrane region" description="Helical" evidence="2">
    <location>
        <begin position="595"/>
        <end position="616"/>
    </location>
</feature>
<keyword evidence="2" id="KW-1133">Transmembrane helix</keyword>
<dbReference type="Pfam" id="PF01757">
    <property type="entry name" value="Acyl_transf_3"/>
    <property type="match status" value="2"/>
</dbReference>
<feature type="transmembrane region" description="Helical" evidence="2">
    <location>
        <begin position="1848"/>
        <end position="1871"/>
    </location>
</feature>
<feature type="transmembrane region" description="Helical" evidence="2">
    <location>
        <begin position="1587"/>
        <end position="1607"/>
    </location>
</feature>
<feature type="transmembrane region" description="Helical" evidence="2">
    <location>
        <begin position="98"/>
        <end position="119"/>
    </location>
</feature>
<feature type="transmembrane region" description="Helical" evidence="2">
    <location>
        <begin position="684"/>
        <end position="702"/>
    </location>
</feature>
<feature type="transmembrane region" description="Helical" evidence="2">
    <location>
        <begin position="787"/>
        <end position="808"/>
    </location>
</feature>
<evidence type="ECO:0000256" key="1">
    <source>
        <dbReference type="SAM" id="MobiDB-lite"/>
    </source>
</evidence>
<feature type="region of interest" description="Disordered" evidence="1">
    <location>
        <begin position="2001"/>
        <end position="2026"/>
    </location>
</feature>
<feature type="transmembrane region" description="Helical" evidence="2">
    <location>
        <begin position="1645"/>
        <end position="1667"/>
    </location>
</feature>
<dbReference type="PANTHER" id="PTHR11161">
    <property type="entry name" value="O-ACYLTRANSFERASE"/>
    <property type="match status" value="1"/>
</dbReference>
<feature type="transmembrane region" description="Helical" evidence="2">
    <location>
        <begin position="1765"/>
        <end position="1785"/>
    </location>
</feature>
<name>A0ABD1DEM3_CULPP</name>
<gene>
    <name evidence="5" type="ORF">pipiens_009290</name>
</gene>
<keyword evidence="2" id="KW-0472">Membrane</keyword>
<feature type="signal peptide" evidence="3">
    <location>
        <begin position="1"/>
        <end position="16"/>
    </location>
</feature>
<feature type="transmembrane region" description="Helical" evidence="2">
    <location>
        <begin position="1238"/>
        <end position="1254"/>
    </location>
</feature>
<feature type="transmembrane region" description="Helical" evidence="2">
    <location>
        <begin position="499"/>
        <end position="517"/>
    </location>
</feature>
<protein>
    <recommendedName>
        <fullName evidence="4">Acyltransferase 3 domain-containing protein</fullName>
    </recommendedName>
</protein>
<feature type="compositionally biased region" description="Polar residues" evidence="1">
    <location>
        <begin position="2008"/>
        <end position="2026"/>
    </location>
</feature>
<feature type="transmembrane region" description="Helical" evidence="2">
    <location>
        <begin position="1195"/>
        <end position="1218"/>
    </location>
</feature>
<evidence type="ECO:0000256" key="3">
    <source>
        <dbReference type="SAM" id="SignalP"/>
    </source>
</evidence>
<dbReference type="InterPro" id="IPR052728">
    <property type="entry name" value="O2_lipid_transport_reg"/>
</dbReference>
<evidence type="ECO:0000313" key="5">
    <source>
        <dbReference type="EMBL" id="KAL1398023.1"/>
    </source>
</evidence>
<feature type="transmembrane region" description="Helical" evidence="2">
    <location>
        <begin position="1512"/>
        <end position="1533"/>
    </location>
</feature>
<evidence type="ECO:0000259" key="4">
    <source>
        <dbReference type="Pfam" id="PF01757"/>
    </source>
</evidence>
<feature type="transmembrane region" description="Helical" evidence="2">
    <location>
        <begin position="348"/>
        <end position="370"/>
    </location>
</feature>
<organism evidence="5 6">
    <name type="scientific">Culex pipiens pipiens</name>
    <name type="common">Northern house mosquito</name>
    <dbReference type="NCBI Taxonomy" id="38569"/>
    <lineage>
        <taxon>Eukaryota</taxon>
        <taxon>Metazoa</taxon>
        <taxon>Ecdysozoa</taxon>
        <taxon>Arthropoda</taxon>
        <taxon>Hexapoda</taxon>
        <taxon>Insecta</taxon>
        <taxon>Pterygota</taxon>
        <taxon>Neoptera</taxon>
        <taxon>Endopterygota</taxon>
        <taxon>Diptera</taxon>
        <taxon>Nematocera</taxon>
        <taxon>Culicoidea</taxon>
        <taxon>Culicidae</taxon>
        <taxon>Culicinae</taxon>
        <taxon>Culicini</taxon>
        <taxon>Culex</taxon>
        <taxon>Culex</taxon>
    </lineage>
</organism>
<accession>A0ABD1DEM3</accession>
<evidence type="ECO:0000313" key="6">
    <source>
        <dbReference type="Proteomes" id="UP001562425"/>
    </source>
</evidence>
<evidence type="ECO:0000256" key="2">
    <source>
        <dbReference type="SAM" id="Phobius"/>
    </source>
</evidence>
<feature type="transmembrane region" description="Helical" evidence="2">
    <location>
        <begin position="1032"/>
        <end position="1058"/>
    </location>
</feature>
<feature type="transmembrane region" description="Helical" evidence="2">
    <location>
        <begin position="1619"/>
        <end position="1639"/>
    </location>
</feature>
<feature type="transmembrane region" description="Helical" evidence="2">
    <location>
        <begin position="454"/>
        <end position="478"/>
    </location>
</feature>
<feature type="transmembrane region" description="Helical" evidence="2">
    <location>
        <begin position="1955"/>
        <end position="1977"/>
    </location>
</feature>
<dbReference type="EMBL" id="JBEHCU010006052">
    <property type="protein sequence ID" value="KAL1398023.1"/>
    <property type="molecule type" value="Genomic_DNA"/>
</dbReference>
<dbReference type="Proteomes" id="UP001562425">
    <property type="component" value="Unassembled WGS sequence"/>
</dbReference>
<reference evidence="5 6" key="1">
    <citation type="submission" date="2024-05" db="EMBL/GenBank/DDBJ databases">
        <title>Culex pipiens pipiens assembly and annotation.</title>
        <authorList>
            <person name="Alout H."/>
            <person name="Durand T."/>
        </authorList>
    </citation>
    <scope>NUCLEOTIDE SEQUENCE [LARGE SCALE GENOMIC DNA]</scope>
    <source>
        <strain evidence="5">HA-2024</strain>
        <tissue evidence="5">Whole body</tissue>
    </source>
</reference>